<dbReference type="GeneID" id="9926442"/>
<dbReference type="PANTHER" id="PTHR30561">
    <property type="entry name" value="SMR FAMILY PROTON-DEPENDENT DRUG EFFLUX TRANSPORTER SUGE"/>
    <property type="match status" value="1"/>
</dbReference>
<evidence type="ECO:0000256" key="7">
    <source>
        <dbReference type="SAM" id="Phobius"/>
    </source>
</evidence>
<dbReference type="PANTHER" id="PTHR30561:SF1">
    <property type="entry name" value="MULTIDRUG TRANSPORTER EMRE"/>
    <property type="match status" value="1"/>
</dbReference>
<evidence type="ECO:0000256" key="4">
    <source>
        <dbReference type="ARBA" id="ARBA00022692"/>
    </source>
</evidence>
<evidence type="ECO:0000256" key="1">
    <source>
        <dbReference type="ARBA" id="ARBA00004651"/>
    </source>
</evidence>
<dbReference type="Pfam" id="PF00893">
    <property type="entry name" value="Multi_Drug_Res"/>
    <property type="match status" value="1"/>
</dbReference>
<keyword evidence="9" id="KW-1185">Reference proteome</keyword>
<organism evidence="8 9">
    <name type="scientific">Acinetobacter phage Acj9</name>
    <dbReference type="NCBI Taxonomy" id="760939"/>
    <lineage>
        <taxon>Viruses</taxon>
        <taxon>Duplodnaviria</taxon>
        <taxon>Heunggongvirae</taxon>
        <taxon>Uroviricota</taxon>
        <taxon>Caudoviricetes</taxon>
        <taxon>Pantevenvirales</taxon>
        <taxon>Straboviridae</taxon>
        <taxon>Twarogvirinae</taxon>
        <taxon>Acajnonavirus</taxon>
        <taxon>Acajnonavirus acj9</taxon>
    </lineage>
</organism>
<dbReference type="GO" id="GO:0031460">
    <property type="term" value="P:glycine betaine transport"/>
    <property type="evidence" value="ECO:0007669"/>
    <property type="project" value="TreeGrafter"/>
</dbReference>
<evidence type="ECO:0000256" key="2">
    <source>
        <dbReference type="ARBA" id="ARBA00022448"/>
    </source>
</evidence>
<comment type="subcellular location">
    <subcellularLocation>
        <location evidence="1">Cell membrane</location>
        <topology evidence="1">Multi-pass membrane protein</topology>
    </subcellularLocation>
</comment>
<sequence>MSPTFIGTTWLLVAIATDVLSTIWMAKANGIQDVKSLIIGALLYIGSFIACVIALKYMQAGILYVLWAGIGAVATIALASAMLGQSVDKWAMIGCALIVAGLTLISMKSSIEI</sequence>
<dbReference type="GO" id="GO:0015297">
    <property type="term" value="F:antiporter activity"/>
    <property type="evidence" value="ECO:0007669"/>
    <property type="project" value="TreeGrafter"/>
</dbReference>
<dbReference type="GO" id="GO:0015199">
    <property type="term" value="F:amino-acid betaine transmembrane transporter activity"/>
    <property type="evidence" value="ECO:0007669"/>
    <property type="project" value="TreeGrafter"/>
</dbReference>
<dbReference type="Proteomes" id="UP000008731">
    <property type="component" value="Segment"/>
</dbReference>
<dbReference type="SUPFAM" id="SSF103481">
    <property type="entry name" value="Multidrug resistance efflux transporter EmrE"/>
    <property type="match status" value="1"/>
</dbReference>
<gene>
    <name evidence="8" type="ORF">Acj9p008</name>
</gene>
<dbReference type="RefSeq" id="YP_004010145.1">
    <property type="nucleotide sequence ID" value="NC_014663.1"/>
</dbReference>
<evidence type="ECO:0000256" key="5">
    <source>
        <dbReference type="ARBA" id="ARBA00022989"/>
    </source>
</evidence>
<evidence type="ECO:0000313" key="9">
    <source>
        <dbReference type="Proteomes" id="UP000008731"/>
    </source>
</evidence>
<evidence type="ECO:0000313" key="8">
    <source>
        <dbReference type="EMBL" id="ADG59908.1"/>
    </source>
</evidence>
<dbReference type="GO" id="GO:0015220">
    <property type="term" value="F:choline transmembrane transporter activity"/>
    <property type="evidence" value="ECO:0007669"/>
    <property type="project" value="TreeGrafter"/>
</dbReference>
<proteinExistence type="predicted"/>
<feature type="transmembrane region" description="Helical" evidence="7">
    <location>
        <begin position="37"/>
        <end position="55"/>
    </location>
</feature>
<dbReference type="InterPro" id="IPR037185">
    <property type="entry name" value="EmrE-like"/>
</dbReference>
<reference evidence="8 9" key="1">
    <citation type="journal article" date="2010" name="Virol. J.">
        <title>Genomes of the T4-related bacteriophages as windows on microbial genome evolution.</title>
        <authorList>
            <person name="Petrov V.M."/>
            <person name="Ratnayaka S."/>
            <person name="Nolan J.M."/>
            <person name="Miller E.S."/>
            <person name="Karam J.D."/>
        </authorList>
    </citation>
    <scope>NUCLEOTIDE SEQUENCE [LARGE SCALE GENOMIC DNA]</scope>
</reference>
<evidence type="ECO:0000256" key="3">
    <source>
        <dbReference type="ARBA" id="ARBA00022475"/>
    </source>
</evidence>
<name>E5EPE2_9CAUD</name>
<protein>
    <submittedName>
        <fullName evidence="8">Putative quaternary ammonium compound-resistance protein QacE</fullName>
    </submittedName>
</protein>
<feature type="transmembrane region" description="Helical" evidence="7">
    <location>
        <begin position="62"/>
        <end position="84"/>
    </location>
</feature>
<dbReference type="InterPro" id="IPR045324">
    <property type="entry name" value="Small_multidrug_res"/>
</dbReference>
<dbReference type="Gene3D" id="1.10.3730.20">
    <property type="match status" value="1"/>
</dbReference>
<keyword evidence="5 7" id="KW-1133">Transmembrane helix</keyword>
<evidence type="ECO:0000256" key="6">
    <source>
        <dbReference type="ARBA" id="ARBA00023136"/>
    </source>
</evidence>
<dbReference type="OrthoDB" id="23679at10239"/>
<dbReference type="EMBL" id="HM004124">
    <property type="protein sequence ID" value="ADG59908.1"/>
    <property type="molecule type" value="Genomic_DNA"/>
</dbReference>
<keyword evidence="4 7" id="KW-0812">Transmembrane</keyword>
<keyword evidence="2" id="KW-0813">Transport</keyword>
<accession>E5EPE2</accession>
<keyword evidence="6 7" id="KW-0472">Membrane</keyword>
<dbReference type="InterPro" id="IPR000390">
    <property type="entry name" value="Small_drug/metabolite_transptr"/>
</dbReference>
<keyword evidence="3" id="KW-1003">Cell membrane</keyword>
<feature type="transmembrane region" description="Helical" evidence="7">
    <location>
        <begin position="90"/>
        <end position="107"/>
    </location>
</feature>
<dbReference type="KEGG" id="vg:9926442"/>
<dbReference type="GO" id="GO:0005886">
    <property type="term" value="C:plasma membrane"/>
    <property type="evidence" value="ECO:0007669"/>
    <property type="project" value="UniProtKB-SubCell"/>
</dbReference>